<feature type="non-terminal residue" evidence="1">
    <location>
        <position position="1"/>
    </location>
</feature>
<dbReference type="AlphaFoldDB" id="A0A3M7PN41"/>
<reference evidence="1 2" key="1">
    <citation type="journal article" date="2018" name="Sci. Rep.">
        <title>Genomic signatures of local adaptation to the degree of environmental predictability in rotifers.</title>
        <authorList>
            <person name="Franch-Gras L."/>
            <person name="Hahn C."/>
            <person name="Garcia-Roger E.M."/>
            <person name="Carmona M.J."/>
            <person name="Serra M."/>
            <person name="Gomez A."/>
        </authorList>
    </citation>
    <scope>NUCLEOTIDE SEQUENCE [LARGE SCALE GENOMIC DNA]</scope>
    <source>
        <strain evidence="1">HYR1</strain>
    </source>
</reference>
<accession>A0A3M7PN41</accession>
<evidence type="ECO:0000313" key="2">
    <source>
        <dbReference type="Proteomes" id="UP000276133"/>
    </source>
</evidence>
<name>A0A3M7PN41_BRAPC</name>
<dbReference type="Proteomes" id="UP000276133">
    <property type="component" value="Unassembled WGS sequence"/>
</dbReference>
<sequence>ELKNCRGNYFKINILNDGEFEYARSYQSFLKKNPNFKKLVNCSYCRFFLMVGKATEYFNAYEHANYCEYVIKLSVWRINQKNNLVILDEKN</sequence>
<gene>
    <name evidence="1" type="ORF">BpHYR1_041346</name>
</gene>
<proteinExistence type="predicted"/>
<comment type="caution">
    <text evidence="1">The sequence shown here is derived from an EMBL/GenBank/DDBJ whole genome shotgun (WGS) entry which is preliminary data.</text>
</comment>
<evidence type="ECO:0000313" key="1">
    <source>
        <dbReference type="EMBL" id="RNA00185.1"/>
    </source>
</evidence>
<protein>
    <submittedName>
        <fullName evidence="1">Uncharacterized protein</fullName>
    </submittedName>
</protein>
<organism evidence="1 2">
    <name type="scientific">Brachionus plicatilis</name>
    <name type="common">Marine rotifer</name>
    <name type="synonym">Brachionus muelleri</name>
    <dbReference type="NCBI Taxonomy" id="10195"/>
    <lineage>
        <taxon>Eukaryota</taxon>
        <taxon>Metazoa</taxon>
        <taxon>Spiralia</taxon>
        <taxon>Gnathifera</taxon>
        <taxon>Rotifera</taxon>
        <taxon>Eurotatoria</taxon>
        <taxon>Monogononta</taxon>
        <taxon>Pseudotrocha</taxon>
        <taxon>Ploima</taxon>
        <taxon>Brachionidae</taxon>
        <taxon>Brachionus</taxon>
    </lineage>
</organism>
<dbReference type="EMBL" id="REGN01009871">
    <property type="protein sequence ID" value="RNA00185.1"/>
    <property type="molecule type" value="Genomic_DNA"/>
</dbReference>
<keyword evidence="2" id="KW-1185">Reference proteome</keyword>